<dbReference type="InterPro" id="IPR012551">
    <property type="entry name" value="DUF1707_SHOCT-like"/>
</dbReference>
<feature type="domain" description="DUF1707" evidence="3">
    <location>
        <begin position="7"/>
        <end position="59"/>
    </location>
</feature>
<reference evidence="4 5" key="1">
    <citation type="submission" date="2020-08" db="EMBL/GenBank/DDBJ databases">
        <title>Sequencing the genomes of 1000 actinobacteria strains.</title>
        <authorList>
            <person name="Klenk H.-P."/>
        </authorList>
    </citation>
    <scope>NUCLEOTIDE SEQUENCE [LARGE SCALE GENOMIC DNA]</scope>
    <source>
        <strain evidence="4 5">DSM 43036</strain>
    </source>
</reference>
<dbReference type="PANTHER" id="PTHR40763">
    <property type="entry name" value="MEMBRANE PROTEIN-RELATED"/>
    <property type="match status" value="1"/>
</dbReference>
<dbReference type="EMBL" id="JACHJC010000001">
    <property type="protein sequence ID" value="MBB5116330.1"/>
    <property type="molecule type" value="Genomic_DNA"/>
</dbReference>
<keyword evidence="2" id="KW-1133">Transmembrane helix</keyword>
<protein>
    <recommendedName>
        <fullName evidence="3">DUF1707 domain-containing protein</fullName>
    </recommendedName>
</protein>
<gene>
    <name evidence="4" type="ORF">FHU28_006169</name>
</gene>
<keyword evidence="2" id="KW-0812">Transmembrane</keyword>
<comment type="caution">
    <text evidence="4">The sequence shown here is derived from an EMBL/GenBank/DDBJ whole genome shotgun (WGS) entry which is preliminary data.</text>
</comment>
<organism evidence="4 5">
    <name type="scientific">Micromonospora echinospora</name>
    <name type="common">Micromonospora purpurea</name>
    <dbReference type="NCBI Taxonomy" id="1877"/>
    <lineage>
        <taxon>Bacteria</taxon>
        <taxon>Bacillati</taxon>
        <taxon>Actinomycetota</taxon>
        <taxon>Actinomycetes</taxon>
        <taxon>Micromonosporales</taxon>
        <taxon>Micromonosporaceae</taxon>
        <taxon>Micromonospora</taxon>
    </lineage>
</organism>
<keyword evidence="2" id="KW-0472">Membrane</keyword>
<evidence type="ECO:0000313" key="4">
    <source>
        <dbReference type="EMBL" id="MBB5116330.1"/>
    </source>
</evidence>
<evidence type="ECO:0000313" key="5">
    <source>
        <dbReference type="Proteomes" id="UP000618986"/>
    </source>
</evidence>
<evidence type="ECO:0000256" key="2">
    <source>
        <dbReference type="SAM" id="Phobius"/>
    </source>
</evidence>
<keyword evidence="5" id="KW-1185">Reference proteome</keyword>
<dbReference type="Proteomes" id="UP000618986">
    <property type="component" value="Unassembled WGS sequence"/>
</dbReference>
<feature type="transmembrane region" description="Helical" evidence="2">
    <location>
        <begin position="127"/>
        <end position="145"/>
    </location>
</feature>
<accession>A0ABR6MNM4</accession>
<name>A0ABR6MNM4_MICEC</name>
<feature type="transmembrane region" description="Helical" evidence="2">
    <location>
        <begin position="92"/>
        <end position="115"/>
    </location>
</feature>
<evidence type="ECO:0000256" key="1">
    <source>
        <dbReference type="SAM" id="MobiDB-lite"/>
    </source>
</evidence>
<dbReference type="PANTHER" id="PTHR40763:SF4">
    <property type="entry name" value="DUF1707 DOMAIN-CONTAINING PROTEIN"/>
    <property type="match status" value="1"/>
</dbReference>
<dbReference type="Pfam" id="PF08044">
    <property type="entry name" value="DUF1707"/>
    <property type="match status" value="1"/>
</dbReference>
<feature type="compositionally biased region" description="Basic and acidic residues" evidence="1">
    <location>
        <begin position="165"/>
        <end position="180"/>
    </location>
</feature>
<proteinExistence type="predicted"/>
<evidence type="ECO:0000259" key="3">
    <source>
        <dbReference type="Pfam" id="PF08044"/>
    </source>
</evidence>
<feature type="region of interest" description="Disordered" evidence="1">
    <location>
        <begin position="153"/>
        <end position="180"/>
    </location>
</feature>
<sequence>MDERNRMRAADADREATAERLRAALAEGRLDLGEYDDRLRQAYGAKTYGELDELLTDLPGPRPAGSSLPAPLAAGKSRVADRDQTAVSARNAWLLGVWGPWLKVALILTAIWFVSQLGEGEFEVDDYWPIWVLGPWGAVVLYQTIQGLAHGAPANDAERRRRKQVEREARRRAKRELPET</sequence>